<organism evidence="3 4">
    <name type="scientific">Agrococcus jejuensis</name>
    <dbReference type="NCBI Taxonomy" id="399736"/>
    <lineage>
        <taxon>Bacteria</taxon>
        <taxon>Bacillati</taxon>
        <taxon>Actinomycetota</taxon>
        <taxon>Actinomycetes</taxon>
        <taxon>Micrococcales</taxon>
        <taxon>Microbacteriaceae</taxon>
        <taxon>Agrococcus</taxon>
    </lineage>
</organism>
<evidence type="ECO:0000256" key="1">
    <source>
        <dbReference type="SAM" id="MobiDB-lite"/>
    </source>
</evidence>
<evidence type="ECO:0000313" key="4">
    <source>
        <dbReference type="Proteomes" id="UP000198822"/>
    </source>
</evidence>
<feature type="signal peptide" evidence="2">
    <location>
        <begin position="1"/>
        <end position="21"/>
    </location>
</feature>
<feature type="compositionally biased region" description="Low complexity" evidence="1">
    <location>
        <begin position="24"/>
        <end position="50"/>
    </location>
</feature>
<proteinExistence type="predicted"/>
<dbReference type="STRING" id="399736.SAMN04489720_0239"/>
<reference evidence="4" key="1">
    <citation type="submission" date="2016-10" db="EMBL/GenBank/DDBJ databases">
        <authorList>
            <person name="Varghese N."/>
            <person name="Submissions S."/>
        </authorList>
    </citation>
    <scope>NUCLEOTIDE SEQUENCE [LARGE SCALE GENOMIC DNA]</scope>
    <source>
        <strain evidence="4">DSM 22002</strain>
    </source>
</reference>
<dbReference type="RefSeq" id="WP_172802229.1">
    <property type="nucleotide sequence ID" value="NZ_LT629695.1"/>
</dbReference>
<evidence type="ECO:0000313" key="3">
    <source>
        <dbReference type="EMBL" id="SDH15667.1"/>
    </source>
</evidence>
<evidence type="ECO:0008006" key="5">
    <source>
        <dbReference type="Google" id="ProtNLM"/>
    </source>
</evidence>
<protein>
    <recommendedName>
        <fullName evidence="5">PknH-like extracellular domain-containing protein</fullName>
    </recommendedName>
</protein>
<name>A0A1G8A485_9MICO</name>
<evidence type="ECO:0000256" key="2">
    <source>
        <dbReference type="SAM" id="SignalP"/>
    </source>
</evidence>
<accession>A0A1G8A485</accession>
<gene>
    <name evidence="3" type="ORF">SAMN04489720_0239</name>
</gene>
<dbReference type="PROSITE" id="PS51257">
    <property type="entry name" value="PROKAR_LIPOPROTEIN"/>
    <property type="match status" value="1"/>
</dbReference>
<sequence length="426" mass="42607">MPLRIRALAAAALLVSLTACATTTPQPSPTASSTPSASAEACATSPEAAPGDPAALVTPRALCDDDGEAWARTSMPGSLPLFAAEGSDAPACAALGGSFSVSLLDVERLLHALSAESLDDAGLPLLGGATVQAAVLDVPDHAAHVEAALDGMSAACAGSTGAAGLIAAADQDGWRGVTVTADDGTIQRVHWLAGDATLAIVATDDDLQPASLATVLRVQRALLEDPPAADPWPADCAASLPWAEGEPHLAADPASLCAADGGPWIVAPNAIVERVSGARDGTCRADSTTSSAVSAELLVALLDDTSTVRLGDRPAYGGTVVVAVLDDAAAADAAAVAFDAGLACVGTTLESGVAWDQSVAAVPTVDGWTSLAITERPRADGYPEGTAVVQHWAVIDGAFVLVQVPADLDAAATQTLLDVQRERLSA</sequence>
<dbReference type="EMBL" id="LT629695">
    <property type="protein sequence ID" value="SDH15667.1"/>
    <property type="molecule type" value="Genomic_DNA"/>
</dbReference>
<dbReference type="AlphaFoldDB" id="A0A1G8A485"/>
<keyword evidence="4" id="KW-1185">Reference proteome</keyword>
<dbReference type="Proteomes" id="UP000198822">
    <property type="component" value="Chromosome I"/>
</dbReference>
<feature type="chain" id="PRO_5009242909" description="PknH-like extracellular domain-containing protein" evidence="2">
    <location>
        <begin position="22"/>
        <end position="426"/>
    </location>
</feature>
<keyword evidence="2" id="KW-0732">Signal</keyword>
<feature type="region of interest" description="Disordered" evidence="1">
    <location>
        <begin position="24"/>
        <end position="54"/>
    </location>
</feature>